<keyword evidence="4" id="KW-1185">Reference proteome</keyword>
<dbReference type="OrthoDB" id="4951845at2759"/>
<gene>
    <name evidence="3" type="ORF">D9758_001005</name>
    <name evidence="2" type="ORF">D9758_017368</name>
</gene>
<name>A0A8H5GZ27_9AGAR</name>
<dbReference type="PROSITE" id="PS50404">
    <property type="entry name" value="GST_NTER"/>
    <property type="match status" value="1"/>
</dbReference>
<evidence type="ECO:0000313" key="4">
    <source>
        <dbReference type="Proteomes" id="UP000559256"/>
    </source>
</evidence>
<evidence type="ECO:0000259" key="1">
    <source>
        <dbReference type="PROSITE" id="PS50404"/>
    </source>
</evidence>
<dbReference type="AlphaFoldDB" id="A0A8H5GZ27"/>
<dbReference type="SUPFAM" id="SSF47616">
    <property type="entry name" value="GST C-terminal domain-like"/>
    <property type="match status" value="1"/>
</dbReference>
<sequence>MITLYDIRSTRSPTDPRSGYSPFSWRVRFTLRIKGLPYKHHWIEYPDIEGVAKSVGADPTAENPDGSSRYTVPFIHDSTTNKVVSNSFDIVDYLDSTYPDTIKMIPEETRLLQSVFADSVVTLQRYIFPVVANTMVNRTPSLLTPRSLEAMRSRGSVLELTDEQKKEAWAKLKDGMGDFAKLMNNEGPFVMGKKVCMADAALFGTFAALRWLWDETTNEWKDMMSWHGGRWSRLMEAFEGLPEVEKYSEAEGNLKIYGVAMV</sequence>
<dbReference type="InterPro" id="IPR054416">
    <property type="entry name" value="GST_UstS-like_C"/>
</dbReference>
<dbReference type="Gene3D" id="3.40.30.10">
    <property type="entry name" value="Glutaredoxin"/>
    <property type="match status" value="1"/>
</dbReference>
<dbReference type="InterPro" id="IPR004045">
    <property type="entry name" value="Glutathione_S-Trfase_N"/>
</dbReference>
<feature type="domain" description="GST N-terminal" evidence="1">
    <location>
        <begin position="11"/>
        <end position="102"/>
    </location>
</feature>
<dbReference type="InterPro" id="IPR050983">
    <property type="entry name" value="GST_Omega/HSP26"/>
</dbReference>
<evidence type="ECO:0000313" key="3">
    <source>
        <dbReference type="EMBL" id="KAF5373921.1"/>
    </source>
</evidence>
<proteinExistence type="predicted"/>
<accession>A0A8H5GZ27</accession>
<dbReference type="Proteomes" id="UP000559256">
    <property type="component" value="Unassembled WGS sequence"/>
</dbReference>
<dbReference type="SUPFAM" id="SSF52833">
    <property type="entry name" value="Thioredoxin-like"/>
    <property type="match status" value="1"/>
</dbReference>
<comment type="caution">
    <text evidence="3">The sequence shown here is derived from an EMBL/GenBank/DDBJ whole genome shotgun (WGS) entry which is preliminary data.</text>
</comment>
<dbReference type="EMBL" id="JAACJM010000003">
    <property type="protein sequence ID" value="KAF5373921.1"/>
    <property type="molecule type" value="Genomic_DNA"/>
</dbReference>
<dbReference type="PANTHER" id="PTHR43968:SF6">
    <property type="entry name" value="GLUTATHIONE S-TRANSFERASE OMEGA"/>
    <property type="match status" value="1"/>
</dbReference>
<dbReference type="InterPro" id="IPR036282">
    <property type="entry name" value="Glutathione-S-Trfase_C_sf"/>
</dbReference>
<evidence type="ECO:0000313" key="2">
    <source>
        <dbReference type="EMBL" id="KAF5332387.1"/>
    </source>
</evidence>
<organism evidence="3 4">
    <name type="scientific">Tetrapyrgos nigripes</name>
    <dbReference type="NCBI Taxonomy" id="182062"/>
    <lineage>
        <taxon>Eukaryota</taxon>
        <taxon>Fungi</taxon>
        <taxon>Dikarya</taxon>
        <taxon>Basidiomycota</taxon>
        <taxon>Agaricomycotina</taxon>
        <taxon>Agaricomycetes</taxon>
        <taxon>Agaricomycetidae</taxon>
        <taxon>Agaricales</taxon>
        <taxon>Marasmiineae</taxon>
        <taxon>Marasmiaceae</taxon>
        <taxon>Tetrapyrgos</taxon>
    </lineage>
</organism>
<dbReference type="PANTHER" id="PTHR43968">
    <property type="match status" value="1"/>
</dbReference>
<dbReference type="Pfam" id="PF22041">
    <property type="entry name" value="GST_C_7"/>
    <property type="match status" value="1"/>
</dbReference>
<dbReference type="EMBL" id="JAACJM010000305">
    <property type="protein sequence ID" value="KAF5332387.1"/>
    <property type="molecule type" value="Genomic_DNA"/>
</dbReference>
<dbReference type="Gene3D" id="1.20.1050.10">
    <property type="match status" value="1"/>
</dbReference>
<dbReference type="GO" id="GO:0005737">
    <property type="term" value="C:cytoplasm"/>
    <property type="evidence" value="ECO:0007669"/>
    <property type="project" value="TreeGrafter"/>
</dbReference>
<dbReference type="Pfam" id="PF13409">
    <property type="entry name" value="GST_N_2"/>
    <property type="match status" value="1"/>
</dbReference>
<dbReference type="InterPro" id="IPR036249">
    <property type="entry name" value="Thioredoxin-like_sf"/>
</dbReference>
<reference evidence="3 4" key="1">
    <citation type="journal article" date="2020" name="ISME J.">
        <title>Uncovering the hidden diversity of litter-decomposition mechanisms in mushroom-forming fungi.</title>
        <authorList>
            <person name="Floudas D."/>
            <person name="Bentzer J."/>
            <person name="Ahren D."/>
            <person name="Johansson T."/>
            <person name="Persson P."/>
            <person name="Tunlid A."/>
        </authorList>
    </citation>
    <scope>NUCLEOTIDE SEQUENCE [LARGE SCALE GENOMIC DNA]</scope>
    <source>
        <strain evidence="3 4">CBS 291.85</strain>
    </source>
</reference>
<protein>
    <recommendedName>
        <fullName evidence="1">GST N-terminal domain-containing protein</fullName>
    </recommendedName>
</protein>